<dbReference type="KEGG" id="mmab:HQ865_07900"/>
<dbReference type="AlphaFoldDB" id="A0A7D4UP30"/>
<evidence type="ECO:0000313" key="1">
    <source>
        <dbReference type="EMBL" id="QKJ29680.1"/>
    </source>
</evidence>
<reference evidence="1 2" key="1">
    <citation type="submission" date="2020-05" db="EMBL/GenBank/DDBJ databases">
        <title>Mucilaginibacter mali sp. nov.</title>
        <authorList>
            <person name="Kim H.S."/>
            <person name="Lee K.C."/>
            <person name="Suh M.K."/>
            <person name="Kim J.-S."/>
            <person name="Han K.-I."/>
            <person name="Eom M.K."/>
            <person name="Shin Y.K."/>
            <person name="Lee J.-S."/>
        </authorList>
    </citation>
    <scope>NUCLEOTIDE SEQUENCE [LARGE SCALE GENOMIC DNA]</scope>
    <source>
        <strain evidence="1 2">G2-14</strain>
    </source>
</reference>
<dbReference type="Proteomes" id="UP000505355">
    <property type="component" value="Chromosome"/>
</dbReference>
<dbReference type="EMBL" id="CP054139">
    <property type="protein sequence ID" value="QKJ29680.1"/>
    <property type="molecule type" value="Genomic_DNA"/>
</dbReference>
<keyword evidence="2" id="KW-1185">Reference proteome</keyword>
<dbReference type="RefSeq" id="WP_173414372.1">
    <property type="nucleotide sequence ID" value="NZ_CP054139.1"/>
</dbReference>
<gene>
    <name evidence="1" type="ORF">HQ865_07900</name>
</gene>
<evidence type="ECO:0000313" key="2">
    <source>
        <dbReference type="Proteomes" id="UP000505355"/>
    </source>
</evidence>
<sequence length="154" mass="17295">MANPLINSTRVIIPVDVAIAKTTYWRKFMEETFSADVKTVPKAVYISRNDIMDLAKYCENDDSLLGVRAYFTLENEFKETETNQVKFVMVLVKDTPGYFNGQDLMYIPAGSEMEALSPDGGDFDDSNVYDFTKPCPDCCDPSSPLYDNSNPPTV</sequence>
<accession>A0A7D4UP30</accession>
<organism evidence="1 2">
    <name type="scientific">Mucilaginibacter mali</name>
    <dbReference type="NCBI Taxonomy" id="2740462"/>
    <lineage>
        <taxon>Bacteria</taxon>
        <taxon>Pseudomonadati</taxon>
        <taxon>Bacteroidota</taxon>
        <taxon>Sphingobacteriia</taxon>
        <taxon>Sphingobacteriales</taxon>
        <taxon>Sphingobacteriaceae</taxon>
        <taxon>Mucilaginibacter</taxon>
    </lineage>
</organism>
<protein>
    <submittedName>
        <fullName evidence="1">Uncharacterized protein</fullName>
    </submittedName>
</protein>
<proteinExistence type="predicted"/>
<name>A0A7D4UP30_9SPHI</name>